<feature type="region of interest" description="Disordered" evidence="2">
    <location>
        <begin position="217"/>
        <end position="236"/>
    </location>
</feature>
<accession>A0ABP1CSK9</accession>
<feature type="coiled-coil region" evidence="1">
    <location>
        <begin position="340"/>
        <end position="367"/>
    </location>
</feature>
<feature type="region of interest" description="Disordered" evidence="2">
    <location>
        <begin position="117"/>
        <end position="185"/>
    </location>
</feature>
<evidence type="ECO:0008006" key="5">
    <source>
        <dbReference type="Google" id="ProtNLM"/>
    </source>
</evidence>
<feature type="compositionally biased region" description="Polar residues" evidence="2">
    <location>
        <begin position="275"/>
        <end position="288"/>
    </location>
</feature>
<sequence length="453" mass="48811">MSSNANEATSQAKPKSILKNKSSATTLVDPHSTNTSTTAASTPVITEHPSASGSDNRDGDQGERTPHSPFSSNFDLNASTPNTVASNDRSSSPNFAITPPVPGLPPIFTRLGHMMHHTHEHSHTSGNPPSPYSPSFDPNVSNISLASPAIAQPAVPPRSNQRPTTAGSLANSHSRSSSLSNGSQAQEQWSQIMSASLSALAAQFNAASHAFMTASGNGSFAEPKSAEEAADRAEGSNLALSRTIRDGQETVLILQRLEAIEKTQSHVLSKIAHLESSTSARSHPSATSEFEMPKRPELKKELEIEEIPTSPTEKDNENEKEKLQEVLGMSVNQQELAPLLKNLISRLEGVENRLEGMEGKVESLSETIRIDQARLYPRLLNGNVPLNKNQIHPLPMANGKAPPNFPATKGEFEHLTKERYESLLKSYGVPIKGDTNAKRQTLREFIGLTPPGK</sequence>
<name>A0ABP1CSK9_9APHY</name>
<protein>
    <recommendedName>
        <fullName evidence="5">SAP domain-containing protein</fullName>
    </recommendedName>
</protein>
<feature type="compositionally biased region" description="Polar residues" evidence="2">
    <location>
        <begin position="136"/>
        <end position="145"/>
    </location>
</feature>
<keyword evidence="1" id="KW-0175">Coiled coil</keyword>
<feature type="compositionally biased region" description="Basic and acidic residues" evidence="2">
    <location>
        <begin position="55"/>
        <end position="66"/>
    </location>
</feature>
<dbReference type="EMBL" id="OZ037953">
    <property type="protein sequence ID" value="CAL1698650.1"/>
    <property type="molecule type" value="Genomic_DNA"/>
</dbReference>
<feature type="compositionally biased region" description="Polar residues" evidence="2">
    <location>
        <begin position="1"/>
        <end position="26"/>
    </location>
</feature>
<feature type="compositionally biased region" description="Low complexity" evidence="2">
    <location>
        <begin position="166"/>
        <end position="183"/>
    </location>
</feature>
<feature type="compositionally biased region" description="Polar residues" evidence="2">
    <location>
        <begin position="68"/>
        <end position="95"/>
    </location>
</feature>
<keyword evidence="4" id="KW-1185">Reference proteome</keyword>
<evidence type="ECO:0000256" key="1">
    <source>
        <dbReference type="SAM" id="Coils"/>
    </source>
</evidence>
<evidence type="ECO:0000256" key="2">
    <source>
        <dbReference type="SAM" id="MobiDB-lite"/>
    </source>
</evidence>
<reference evidence="4" key="1">
    <citation type="submission" date="2024-04" db="EMBL/GenBank/DDBJ databases">
        <authorList>
            <person name="Shaw F."/>
            <person name="Minotto A."/>
        </authorList>
    </citation>
    <scope>NUCLEOTIDE SEQUENCE [LARGE SCALE GENOMIC DNA]</scope>
</reference>
<dbReference type="Proteomes" id="UP001497453">
    <property type="component" value="Chromosome 10"/>
</dbReference>
<feature type="region of interest" description="Disordered" evidence="2">
    <location>
        <begin position="275"/>
        <end position="295"/>
    </location>
</feature>
<feature type="region of interest" description="Disordered" evidence="2">
    <location>
        <begin position="1"/>
        <end position="101"/>
    </location>
</feature>
<feature type="compositionally biased region" description="Low complexity" evidence="2">
    <location>
        <begin position="32"/>
        <end position="42"/>
    </location>
</feature>
<evidence type="ECO:0000313" key="3">
    <source>
        <dbReference type="EMBL" id="CAL1698650.1"/>
    </source>
</evidence>
<proteinExistence type="predicted"/>
<gene>
    <name evidence="3" type="ORF">GFSPODELE1_LOCUS2246</name>
</gene>
<evidence type="ECO:0000313" key="4">
    <source>
        <dbReference type="Proteomes" id="UP001497453"/>
    </source>
</evidence>
<organism evidence="3 4">
    <name type="scientific">Somion occarium</name>
    <dbReference type="NCBI Taxonomy" id="3059160"/>
    <lineage>
        <taxon>Eukaryota</taxon>
        <taxon>Fungi</taxon>
        <taxon>Dikarya</taxon>
        <taxon>Basidiomycota</taxon>
        <taxon>Agaricomycotina</taxon>
        <taxon>Agaricomycetes</taxon>
        <taxon>Polyporales</taxon>
        <taxon>Cerrenaceae</taxon>
        <taxon>Somion</taxon>
    </lineage>
</organism>
<feature type="compositionally biased region" description="Basic and acidic residues" evidence="2">
    <location>
        <begin position="224"/>
        <end position="234"/>
    </location>
</feature>